<feature type="non-terminal residue" evidence="1">
    <location>
        <position position="1"/>
    </location>
</feature>
<sequence>VERQNMIYVVATTPEQLGRTRMFSEFRLYLFHVLVEGQWNCIVKKKRENSKSQVINTEKGSDNDRISMPSMPHMALNLKSVAGHGSMHRLWHDLRVALMVLNSKGENPNRP</sequence>
<name>A0ABS8UP95_DATST</name>
<evidence type="ECO:0000313" key="2">
    <source>
        <dbReference type="Proteomes" id="UP000823775"/>
    </source>
</evidence>
<comment type="caution">
    <text evidence="1">The sequence shown here is derived from an EMBL/GenBank/DDBJ whole genome shotgun (WGS) entry which is preliminary data.</text>
</comment>
<protein>
    <submittedName>
        <fullName evidence="1">Uncharacterized protein</fullName>
    </submittedName>
</protein>
<accession>A0ABS8UP95</accession>
<keyword evidence="2" id="KW-1185">Reference proteome</keyword>
<evidence type="ECO:0000313" key="1">
    <source>
        <dbReference type="EMBL" id="MCD9560654.1"/>
    </source>
</evidence>
<dbReference type="EMBL" id="JACEIK010002357">
    <property type="protein sequence ID" value="MCD9560654.1"/>
    <property type="molecule type" value="Genomic_DNA"/>
</dbReference>
<proteinExistence type="predicted"/>
<organism evidence="1 2">
    <name type="scientific">Datura stramonium</name>
    <name type="common">Jimsonweed</name>
    <name type="synonym">Common thornapple</name>
    <dbReference type="NCBI Taxonomy" id="4076"/>
    <lineage>
        <taxon>Eukaryota</taxon>
        <taxon>Viridiplantae</taxon>
        <taxon>Streptophyta</taxon>
        <taxon>Embryophyta</taxon>
        <taxon>Tracheophyta</taxon>
        <taxon>Spermatophyta</taxon>
        <taxon>Magnoliopsida</taxon>
        <taxon>eudicotyledons</taxon>
        <taxon>Gunneridae</taxon>
        <taxon>Pentapetalae</taxon>
        <taxon>asterids</taxon>
        <taxon>lamiids</taxon>
        <taxon>Solanales</taxon>
        <taxon>Solanaceae</taxon>
        <taxon>Solanoideae</taxon>
        <taxon>Datureae</taxon>
        <taxon>Datura</taxon>
    </lineage>
</organism>
<reference evidence="1 2" key="1">
    <citation type="journal article" date="2021" name="BMC Genomics">
        <title>Datura genome reveals duplications of psychoactive alkaloid biosynthetic genes and high mutation rate following tissue culture.</title>
        <authorList>
            <person name="Rajewski A."/>
            <person name="Carter-House D."/>
            <person name="Stajich J."/>
            <person name="Litt A."/>
        </authorList>
    </citation>
    <scope>NUCLEOTIDE SEQUENCE [LARGE SCALE GENOMIC DNA]</scope>
    <source>
        <strain evidence="1">AR-01</strain>
    </source>
</reference>
<gene>
    <name evidence="1" type="ORF">HAX54_019383</name>
</gene>
<dbReference type="Proteomes" id="UP000823775">
    <property type="component" value="Unassembled WGS sequence"/>
</dbReference>